<dbReference type="Gene3D" id="1.10.260.40">
    <property type="entry name" value="lambda repressor-like DNA-binding domains"/>
    <property type="match status" value="1"/>
</dbReference>
<accession>J7K0E1</accession>
<dbReference type="AlphaFoldDB" id="J7K0E1"/>
<protein>
    <recommendedName>
        <fullName evidence="2">HTH cro/C1-type domain-containing protein</fullName>
    </recommendedName>
</protein>
<evidence type="ECO:0000259" key="2">
    <source>
        <dbReference type="PROSITE" id="PS50943"/>
    </source>
</evidence>
<keyword evidence="3" id="KW-0614">Plasmid</keyword>
<dbReference type="CDD" id="cd00093">
    <property type="entry name" value="HTH_XRE"/>
    <property type="match status" value="1"/>
</dbReference>
<evidence type="ECO:0000313" key="3">
    <source>
        <dbReference type="EMBL" id="AFQ90340.1"/>
    </source>
</evidence>
<feature type="compositionally biased region" description="Basic and acidic residues" evidence="1">
    <location>
        <begin position="95"/>
        <end position="107"/>
    </location>
</feature>
<proteinExistence type="predicted"/>
<dbReference type="PROSITE" id="PS50943">
    <property type="entry name" value="HTH_CROC1"/>
    <property type="match status" value="1"/>
</dbReference>
<dbReference type="EMBL" id="JQ796371">
    <property type="protein sequence ID" value="AFQ90340.1"/>
    <property type="molecule type" value="Genomic_DNA"/>
</dbReference>
<name>J7K0E1_9RHOB</name>
<dbReference type="Pfam" id="PF01381">
    <property type="entry name" value="HTH_3"/>
    <property type="match status" value="1"/>
</dbReference>
<dbReference type="SUPFAM" id="SSF47413">
    <property type="entry name" value="lambda repressor-like DNA-binding domains"/>
    <property type="match status" value="1"/>
</dbReference>
<geneLocation type="plasmid" evidence="3">
    <name>pMARC5</name>
</geneLocation>
<dbReference type="InterPro" id="IPR010982">
    <property type="entry name" value="Lambda_DNA-bd_dom_sf"/>
</dbReference>
<organism evidence="3">
    <name type="scientific">Paracoccus marcusii</name>
    <dbReference type="NCBI Taxonomy" id="59779"/>
    <lineage>
        <taxon>Bacteria</taxon>
        <taxon>Pseudomonadati</taxon>
        <taxon>Pseudomonadota</taxon>
        <taxon>Alphaproteobacteria</taxon>
        <taxon>Rhodobacterales</taxon>
        <taxon>Paracoccaceae</taxon>
        <taxon>Paracoccus</taxon>
    </lineage>
</organism>
<sequence>MARAGLDFGVRDVAALAGVSPNTVARLERGEVLRDDTLRKIRESLAAEGAIFLSSVGGGIPSVGVMCVEVLGPLRYGPAVSAPAHDPSHAANPDLEARSDVSVDPATARRDELFRARSEKEMG</sequence>
<feature type="domain" description="HTH cro/C1-type" evidence="2">
    <location>
        <begin position="11"/>
        <end position="52"/>
    </location>
</feature>
<dbReference type="InterPro" id="IPR001387">
    <property type="entry name" value="Cro/C1-type_HTH"/>
</dbReference>
<dbReference type="GO" id="GO:0003677">
    <property type="term" value="F:DNA binding"/>
    <property type="evidence" value="ECO:0007669"/>
    <property type="project" value="InterPro"/>
</dbReference>
<evidence type="ECO:0000256" key="1">
    <source>
        <dbReference type="SAM" id="MobiDB-lite"/>
    </source>
</evidence>
<feature type="region of interest" description="Disordered" evidence="1">
    <location>
        <begin position="79"/>
        <end position="107"/>
    </location>
</feature>
<reference evidence="3" key="1">
    <citation type="submission" date="2012-03" db="EMBL/GenBank/DDBJ databases">
        <authorList>
            <person name="Maj A."/>
            <person name="Bartosik D."/>
            <person name="Brzuszkiewicz E."/>
            <person name="Daniel R."/>
        </authorList>
    </citation>
    <scope>NUCLEOTIDE SEQUENCE</scope>
    <source>
        <strain evidence="3">DSM 11574</strain>
        <plasmid evidence="3">pMARC5</plasmid>
    </source>
</reference>